<organism evidence="1 2">
    <name type="scientific">Micromonospora andamanensis</name>
    <dbReference type="NCBI Taxonomy" id="1287068"/>
    <lineage>
        <taxon>Bacteria</taxon>
        <taxon>Bacillati</taxon>
        <taxon>Actinomycetota</taxon>
        <taxon>Actinomycetes</taxon>
        <taxon>Micromonosporales</taxon>
        <taxon>Micromonosporaceae</taxon>
        <taxon>Micromonospora</taxon>
    </lineage>
</organism>
<protein>
    <recommendedName>
        <fullName evidence="3">HNH endonuclease</fullName>
    </recommendedName>
</protein>
<evidence type="ECO:0000313" key="2">
    <source>
        <dbReference type="Proteomes" id="UP000647017"/>
    </source>
</evidence>
<evidence type="ECO:0000313" key="1">
    <source>
        <dbReference type="EMBL" id="GIJ10744.1"/>
    </source>
</evidence>
<evidence type="ECO:0008006" key="3">
    <source>
        <dbReference type="Google" id="ProtNLM"/>
    </source>
</evidence>
<sequence>MPYANPEDQRRLAKAHYEANREIYKARAAAHRKKNREAIKALLREAKSKPCADCGIQYPYYVMQFDHSPGEKAFTIGDAGRRNIALSRIAAEVARCEVVCANCHAERTHQRGQAYSVRVVPAPAATELTEATLF</sequence>
<dbReference type="Proteomes" id="UP000647017">
    <property type="component" value="Unassembled WGS sequence"/>
</dbReference>
<dbReference type="RefSeq" id="WP_204009414.1">
    <property type="nucleotide sequence ID" value="NZ_BOOZ01000024.1"/>
</dbReference>
<proteinExistence type="predicted"/>
<comment type="caution">
    <text evidence="1">The sequence shown here is derived from an EMBL/GenBank/DDBJ whole genome shotgun (WGS) entry which is preliminary data.</text>
</comment>
<gene>
    <name evidence="1" type="ORF">Van01_39580</name>
</gene>
<reference evidence="1 2" key="1">
    <citation type="submission" date="2021-01" db="EMBL/GenBank/DDBJ databases">
        <title>Whole genome shotgun sequence of Verrucosispora andamanensis NBRC 109075.</title>
        <authorList>
            <person name="Komaki H."/>
            <person name="Tamura T."/>
        </authorList>
    </citation>
    <scope>NUCLEOTIDE SEQUENCE [LARGE SCALE GENOMIC DNA]</scope>
    <source>
        <strain evidence="1 2">NBRC 109075</strain>
    </source>
</reference>
<name>A0ABQ4HYM0_9ACTN</name>
<keyword evidence="2" id="KW-1185">Reference proteome</keyword>
<accession>A0ABQ4HYM0</accession>
<dbReference type="EMBL" id="BOOZ01000024">
    <property type="protein sequence ID" value="GIJ10744.1"/>
    <property type="molecule type" value="Genomic_DNA"/>
</dbReference>